<dbReference type="Proteomes" id="UP001295444">
    <property type="component" value="Chromosome 02"/>
</dbReference>
<feature type="compositionally biased region" description="Polar residues" evidence="1">
    <location>
        <begin position="540"/>
        <end position="558"/>
    </location>
</feature>
<dbReference type="InterPro" id="IPR046359">
    <property type="entry name" value="Aftin-like"/>
</dbReference>
<organism evidence="3 4">
    <name type="scientific">Pelobates cultripes</name>
    <name type="common">Western spadefoot toad</name>
    <dbReference type="NCBI Taxonomy" id="61616"/>
    <lineage>
        <taxon>Eukaryota</taxon>
        <taxon>Metazoa</taxon>
        <taxon>Chordata</taxon>
        <taxon>Craniata</taxon>
        <taxon>Vertebrata</taxon>
        <taxon>Euteleostomi</taxon>
        <taxon>Amphibia</taxon>
        <taxon>Batrachia</taxon>
        <taxon>Anura</taxon>
        <taxon>Pelobatoidea</taxon>
        <taxon>Pelobatidae</taxon>
        <taxon>Pelobates</taxon>
    </lineage>
</organism>
<feature type="region of interest" description="Disordered" evidence="1">
    <location>
        <begin position="1"/>
        <end position="32"/>
    </location>
</feature>
<dbReference type="GO" id="GO:0032588">
    <property type="term" value="C:trans-Golgi network membrane"/>
    <property type="evidence" value="ECO:0007669"/>
    <property type="project" value="InterPro"/>
</dbReference>
<feature type="region of interest" description="Disordered" evidence="1">
    <location>
        <begin position="443"/>
        <end position="495"/>
    </location>
</feature>
<feature type="compositionally biased region" description="Basic and acidic residues" evidence="1">
    <location>
        <begin position="459"/>
        <end position="472"/>
    </location>
</feature>
<dbReference type="PANTHER" id="PTHR16156">
    <property type="entry name" value="AFTIPHILIN A-RELATED"/>
    <property type="match status" value="1"/>
</dbReference>
<protein>
    <submittedName>
        <fullName evidence="3">Aftiphilin isoform X2</fullName>
    </submittedName>
</protein>
<feature type="compositionally biased region" description="Acidic residues" evidence="1">
    <location>
        <begin position="19"/>
        <end position="29"/>
    </location>
</feature>
<dbReference type="GO" id="GO:0030121">
    <property type="term" value="C:AP-1 adaptor complex"/>
    <property type="evidence" value="ECO:0007669"/>
    <property type="project" value="TreeGrafter"/>
</dbReference>
<feature type="domain" description="Aftiphilin clathrin-binding box" evidence="2">
    <location>
        <begin position="638"/>
        <end position="706"/>
    </location>
</feature>
<evidence type="ECO:0000259" key="2">
    <source>
        <dbReference type="Pfam" id="PF15045"/>
    </source>
</evidence>
<dbReference type="InterPro" id="IPR029205">
    <property type="entry name" value="Clathrin-bd"/>
</dbReference>
<evidence type="ECO:0000313" key="4">
    <source>
        <dbReference type="Proteomes" id="UP001295444"/>
    </source>
</evidence>
<dbReference type="AlphaFoldDB" id="A0AAD1RJ46"/>
<name>A0AAD1RJ46_PELCU</name>
<gene>
    <name evidence="3" type="ORF">PECUL_23A014094</name>
</gene>
<dbReference type="Pfam" id="PF15045">
    <property type="entry name" value="Clathrin_bdg"/>
    <property type="match status" value="1"/>
</dbReference>
<keyword evidence="4" id="KW-1185">Reference proteome</keyword>
<feature type="compositionally biased region" description="Polar residues" evidence="1">
    <location>
        <begin position="481"/>
        <end position="494"/>
    </location>
</feature>
<reference evidence="3" key="1">
    <citation type="submission" date="2022-03" db="EMBL/GenBank/DDBJ databases">
        <authorList>
            <person name="Alioto T."/>
            <person name="Alioto T."/>
            <person name="Gomez Garrido J."/>
        </authorList>
    </citation>
    <scope>NUCLEOTIDE SEQUENCE</scope>
</reference>
<evidence type="ECO:0000256" key="1">
    <source>
        <dbReference type="SAM" id="MobiDB-lite"/>
    </source>
</evidence>
<accession>A0AAD1RJ46</accession>
<dbReference type="GO" id="GO:0030276">
    <property type="term" value="F:clathrin binding"/>
    <property type="evidence" value="ECO:0007669"/>
    <property type="project" value="InterPro"/>
</dbReference>
<evidence type="ECO:0000313" key="3">
    <source>
        <dbReference type="EMBL" id="CAH2253750.1"/>
    </source>
</evidence>
<sequence length="845" mass="92297">MEPEVIRMYSSSPPPLDSVADDDEDDEFGEFGGFSGVGNSGMGFSDFDAVNYAKSHEDFIPSKHFMPIHDYSDNVNNYSSLTSVPDKQIVSEITSKKGPCRVLETNNSNELSPYIAALENKGSLAENLKRADFNVDSENSISGVGSTELNSKEEPIAGTCNGEKAHCPENLTNGFAVVDSVDPQGKEDLDSIHGSKGLKSFTTLSTDLDLEFTPSPEDEFADFSLFSKNDSVHLEHLHLKTNRGSHEGETADIKETTTLNSNENDSIKKVLPDLVSGNGDKVGDLDCTNCISEGDTMSDDIVEPHVASTSAVMQLMDTERVSGKIRELVQNKEDFPETDDVSYVTQVQSLEMVETNQNTIPNLNSDDNYNSDDLSSVLKDNILSENENASHPVSENVFWNSEVPIRNQPLSSTDHSKVQLDANVNKLNDDFGEFEEINTVPFEVEPKVTPDETSAFQDSGEKHSGFESHNDLESFDDFGDFNSTAKTGDQSSFQESDDFADFSAAGKTDQSSDWKAFDDDHIESSAWNAFDQETDYSAADSESWQTHRTNVPSSDQAINMQSDVTPVFHESEPNFLTNGSTSGSQQSLLSRLERIIQVCFPPPPVSETEESIPSLDDLLTVTLEKTTKSMAGTREVLDIWPELQDIHDVYALKHQWGGSQSNKKLLCSLGIDTRNILFTGNKKQPVIVPMYAAGLGMLEPTKEPLKPLSAAEKIASIGQSSPVHPAEGICASVQLQESLPPVQFDWSSSGLTNPLDGVDPELYALTTSKVDSSATGSRVTDAFARLMSTAETTSTSTRKPKREENLSEEAANVISSLPDLSFMHAKVLMFPATLTPSSNSQETVD</sequence>
<dbReference type="PANTHER" id="PTHR16156:SF10">
    <property type="entry name" value="AFTIPHILIN-RELATED"/>
    <property type="match status" value="1"/>
</dbReference>
<proteinExistence type="predicted"/>
<feature type="region of interest" description="Disordered" evidence="1">
    <location>
        <begin position="538"/>
        <end position="558"/>
    </location>
</feature>
<dbReference type="EMBL" id="OW240913">
    <property type="protein sequence ID" value="CAH2253750.1"/>
    <property type="molecule type" value="Genomic_DNA"/>
</dbReference>